<evidence type="ECO:0000313" key="2">
    <source>
        <dbReference type="EMBL" id="PDZ93989.1"/>
    </source>
</evidence>
<evidence type="ECO:0000256" key="1">
    <source>
        <dbReference type="SAM" id="SignalP"/>
    </source>
</evidence>
<organism evidence="2 3">
    <name type="scientific">Bacillus cereus</name>
    <dbReference type="NCBI Taxonomy" id="1396"/>
    <lineage>
        <taxon>Bacteria</taxon>
        <taxon>Bacillati</taxon>
        <taxon>Bacillota</taxon>
        <taxon>Bacilli</taxon>
        <taxon>Bacillales</taxon>
        <taxon>Bacillaceae</taxon>
        <taxon>Bacillus</taxon>
        <taxon>Bacillus cereus group</taxon>
    </lineage>
</organism>
<feature type="chain" id="PRO_5040862794" description="DUF1002 domain-containing protein" evidence="1">
    <location>
        <begin position="28"/>
        <end position="292"/>
    </location>
</feature>
<dbReference type="Pfam" id="PF06207">
    <property type="entry name" value="DUF1002"/>
    <property type="match status" value="1"/>
</dbReference>
<proteinExistence type="predicted"/>
<keyword evidence="1" id="KW-0732">Signal</keyword>
<dbReference type="EMBL" id="NVMX01000296">
    <property type="protein sequence ID" value="PDZ93989.1"/>
    <property type="molecule type" value="Genomic_DNA"/>
</dbReference>
<evidence type="ECO:0008006" key="4">
    <source>
        <dbReference type="Google" id="ProtNLM"/>
    </source>
</evidence>
<dbReference type="Proteomes" id="UP000219922">
    <property type="component" value="Unassembled WGS sequence"/>
</dbReference>
<comment type="caution">
    <text evidence="2">The sequence shown here is derived from an EMBL/GenBank/DDBJ whole genome shotgun (WGS) entry which is preliminary data.</text>
</comment>
<sequence>MKNTKKIAFTVLTTIGMGLAFTQVVQADSAPGDVVVSLGKDLTPVQKTSLLEKMNVPKNAILIDVTNAEEDKYLGKLLPKTTIGTRAISSVKITIGNPDTGIKVHADNINWVTEDMYKNAMITAGVKDASVEVMAPFSVSGTAALTGIFKAYEKTTDVKITEDQKEVANEELVKTAKLGDSIGSEKAVEFMELAKAALAEKNPENKAEIEAIVDNAATETGVQLTKEESEGVVTLLDNMKNAGVDFQHIKEGLSVAKEKVNAIINSEETKNIIQKLGDLFKAVVDAIKSWFN</sequence>
<evidence type="ECO:0000313" key="3">
    <source>
        <dbReference type="Proteomes" id="UP000219922"/>
    </source>
</evidence>
<name>A0A9X6SRV9_BACCE</name>
<accession>A0A9X6SRV9</accession>
<dbReference type="InterPro" id="IPR009343">
    <property type="entry name" value="DUF1002"/>
</dbReference>
<feature type="signal peptide" evidence="1">
    <location>
        <begin position="1"/>
        <end position="27"/>
    </location>
</feature>
<dbReference type="AlphaFoldDB" id="A0A9X6SRV9"/>
<reference evidence="2 3" key="1">
    <citation type="submission" date="2017-09" db="EMBL/GenBank/DDBJ databases">
        <title>Large-scale bioinformatics analysis of Bacillus genomes uncovers conserved roles of natural products in bacterial physiology.</title>
        <authorList>
            <consortium name="Agbiome Team Llc"/>
            <person name="Bleich R.M."/>
            <person name="Grubbs K.J."/>
            <person name="Santa Maria K.C."/>
            <person name="Allen S.E."/>
            <person name="Farag S."/>
            <person name="Shank E.A."/>
            <person name="Bowers A."/>
        </authorList>
    </citation>
    <scope>NUCLEOTIDE SEQUENCE [LARGE SCALE GENOMIC DNA]</scope>
    <source>
        <strain evidence="2 3">AFS092789</strain>
    </source>
</reference>
<gene>
    <name evidence="2" type="ORF">CON36_36245</name>
</gene>
<dbReference type="RefSeq" id="WP_098007398.1">
    <property type="nucleotide sequence ID" value="NZ_NUJB01000041.1"/>
</dbReference>
<protein>
    <recommendedName>
        <fullName evidence="4">DUF1002 domain-containing protein</fullName>
    </recommendedName>
</protein>